<evidence type="ECO:0000313" key="2">
    <source>
        <dbReference type="EMBL" id="MFE8698757.1"/>
    </source>
</evidence>
<name>A0ABW6K3K1_9BACI</name>
<feature type="transmembrane region" description="Helical" evidence="1">
    <location>
        <begin position="90"/>
        <end position="110"/>
    </location>
</feature>
<proteinExistence type="predicted"/>
<keyword evidence="1" id="KW-0812">Transmembrane</keyword>
<evidence type="ECO:0000256" key="1">
    <source>
        <dbReference type="SAM" id="Phobius"/>
    </source>
</evidence>
<feature type="transmembrane region" description="Helical" evidence="1">
    <location>
        <begin position="51"/>
        <end position="70"/>
    </location>
</feature>
<keyword evidence="1" id="KW-1133">Transmembrane helix</keyword>
<sequence>MNKIALIILIIVIVLIVRQLIPKKVDSFDLLGIPIMAILRTYAGLPDKLNAIIVIELICLLALGALVGYWQAKKTKVFYRNNALCSIGGYTYLLGWFIMLLGRIVILFLFNFKSIVTEFHAGQEQFTNEIIQVFSHAGDWLIWSTILASSIMYTIKLYKDFPEIQQLIHTRFKEIGQRKR</sequence>
<protein>
    <recommendedName>
        <fullName evidence="4">DUF1453 domain-containing protein</fullName>
    </recommendedName>
</protein>
<evidence type="ECO:0008006" key="4">
    <source>
        <dbReference type="Google" id="ProtNLM"/>
    </source>
</evidence>
<accession>A0ABW6K3K1</accession>
<reference evidence="2 3" key="1">
    <citation type="submission" date="2024-08" db="EMBL/GenBank/DDBJ databases">
        <title>Two novel Cytobacillus novel species.</title>
        <authorList>
            <person name="Liu G."/>
        </authorList>
    </citation>
    <scope>NUCLEOTIDE SEQUENCE [LARGE SCALE GENOMIC DNA]</scope>
    <source>
        <strain evidence="2 3">FJAT-53684</strain>
    </source>
</reference>
<keyword evidence="3" id="KW-1185">Reference proteome</keyword>
<dbReference type="RefSeq" id="WP_389223688.1">
    <property type="nucleotide sequence ID" value="NZ_JBIACJ010000020.1"/>
</dbReference>
<evidence type="ECO:0000313" key="3">
    <source>
        <dbReference type="Proteomes" id="UP001601058"/>
    </source>
</evidence>
<dbReference type="EMBL" id="JBIACJ010000020">
    <property type="protein sequence ID" value="MFE8698757.1"/>
    <property type="molecule type" value="Genomic_DNA"/>
</dbReference>
<keyword evidence="1" id="KW-0472">Membrane</keyword>
<dbReference type="Proteomes" id="UP001601058">
    <property type="component" value="Unassembled WGS sequence"/>
</dbReference>
<gene>
    <name evidence="2" type="ORF">ACFYKT_20950</name>
</gene>
<comment type="caution">
    <text evidence="2">The sequence shown here is derived from an EMBL/GenBank/DDBJ whole genome shotgun (WGS) entry which is preliminary data.</text>
</comment>
<organism evidence="2 3">
    <name type="scientific">Cytobacillus mangrovibacter</name>
    <dbReference type="NCBI Taxonomy" id="3299024"/>
    <lineage>
        <taxon>Bacteria</taxon>
        <taxon>Bacillati</taxon>
        <taxon>Bacillota</taxon>
        <taxon>Bacilli</taxon>
        <taxon>Bacillales</taxon>
        <taxon>Bacillaceae</taxon>
        <taxon>Cytobacillus</taxon>
    </lineage>
</organism>